<evidence type="ECO:0000313" key="2">
    <source>
        <dbReference type="EMBL" id="VTS14980.1"/>
    </source>
</evidence>
<sequence length="107" mass="12358">MQTIIDNFADLASVVASITLIFGFLIGIYKFLVVEPDNRMAQKINEQNNKALRETVEPLTEQIKLLNITLDLTKQQSDEVKKEVVDHDSRLDNHETRITVLENRKDY</sequence>
<dbReference type="RefSeq" id="WP_138068078.1">
    <property type="nucleotide sequence ID" value="NZ_LR594035.1"/>
</dbReference>
<keyword evidence="1" id="KW-0472">Membrane</keyword>
<dbReference type="Proteomes" id="UP000304914">
    <property type="component" value="Chromosome"/>
</dbReference>
<gene>
    <name evidence="2" type="ORF">NCTC5385_00456</name>
</gene>
<reference evidence="2 3" key="1">
    <citation type="submission" date="2019-05" db="EMBL/GenBank/DDBJ databases">
        <authorList>
            <consortium name="Pathogen Informatics"/>
        </authorList>
    </citation>
    <scope>NUCLEOTIDE SEQUENCE [LARGE SCALE GENOMIC DNA]</scope>
    <source>
        <strain evidence="2 3">NCTC5385</strain>
    </source>
</reference>
<evidence type="ECO:0000256" key="1">
    <source>
        <dbReference type="SAM" id="Phobius"/>
    </source>
</evidence>
<evidence type="ECO:0000313" key="3">
    <source>
        <dbReference type="Proteomes" id="UP000304914"/>
    </source>
</evidence>
<accession>A0A4U9XN37</accession>
<keyword evidence="1" id="KW-1133">Transmembrane helix</keyword>
<dbReference type="AlphaFoldDB" id="A0A4U9XN37"/>
<protein>
    <submittedName>
        <fullName evidence="2">Uncharacterized protein</fullName>
    </submittedName>
</protein>
<feature type="transmembrane region" description="Helical" evidence="1">
    <location>
        <begin position="12"/>
        <end position="33"/>
    </location>
</feature>
<dbReference type="EMBL" id="LR594035">
    <property type="protein sequence ID" value="VTS14980.1"/>
    <property type="molecule type" value="Genomic_DNA"/>
</dbReference>
<keyword evidence="1" id="KW-0812">Transmembrane</keyword>
<proteinExistence type="predicted"/>
<name>A0A4U9XN37_9STRE</name>
<organism evidence="2 3">
    <name type="scientific">Streptococcus pseudoporcinus</name>
    <dbReference type="NCBI Taxonomy" id="361101"/>
    <lineage>
        <taxon>Bacteria</taxon>
        <taxon>Bacillati</taxon>
        <taxon>Bacillota</taxon>
        <taxon>Bacilli</taxon>
        <taxon>Lactobacillales</taxon>
        <taxon>Streptococcaceae</taxon>
        <taxon>Streptococcus</taxon>
    </lineage>
</organism>